<dbReference type="InterPro" id="IPR011010">
    <property type="entry name" value="DNA_brk_join_enz"/>
</dbReference>
<dbReference type="PROSITE" id="PS51898">
    <property type="entry name" value="TYR_RECOMBINASE"/>
    <property type="match status" value="1"/>
</dbReference>
<dbReference type="RefSeq" id="WP_005868740.1">
    <property type="nucleotide sequence ID" value="NZ_AKFS01000082.1"/>
</dbReference>
<name>J0XFE4_9ACTO</name>
<evidence type="ECO:0000256" key="1">
    <source>
        <dbReference type="ARBA" id="ARBA00004496"/>
    </source>
</evidence>
<dbReference type="CDD" id="cd00798">
    <property type="entry name" value="INT_XerDC_C"/>
    <property type="match status" value="1"/>
</dbReference>
<comment type="caution">
    <text evidence="5">The sequence shown here is derived from an EMBL/GenBank/DDBJ whole genome shotgun (WGS) entry which is preliminary data.</text>
</comment>
<dbReference type="SUPFAM" id="SSF56349">
    <property type="entry name" value="DNA breaking-rejoining enzymes"/>
    <property type="match status" value="1"/>
</dbReference>
<sequence length="194" mass="20800">ADQRLPRVVDQDEAAALLECARSRASADDPVSVRDWAILELIYATGIRVSEACSLTTSSVDAAALTVRVVGKGDKERTVPFGVPARDALDQWTVRARPSLAVGTDALFVGAKGGPIDPRVVRAMIHRMCARAGVRDIAPHGLRHSAATHLLQGGADLRAVQEILGHSSLATTQRYTHVDAGRLSDVYRRAHPRA</sequence>
<dbReference type="GO" id="GO:0003677">
    <property type="term" value="F:DNA binding"/>
    <property type="evidence" value="ECO:0007669"/>
    <property type="project" value="InterPro"/>
</dbReference>
<keyword evidence="6" id="KW-1185">Reference proteome</keyword>
<dbReference type="PATRIC" id="fig|1125717.3.peg.609"/>
<evidence type="ECO:0000256" key="3">
    <source>
        <dbReference type="ARBA" id="ARBA00023172"/>
    </source>
</evidence>
<dbReference type="EMBL" id="AKFS01000082">
    <property type="protein sequence ID" value="EJF47446.1"/>
    <property type="molecule type" value="Genomic_DNA"/>
</dbReference>
<dbReference type="Pfam" id="PF00589">
    <property type="entry name" value="Phage_integrase"/>
    <property type="match status" value="1"/>
</dbReference>
<feature type="domain" description="Tyr recombinase" evidence="4">
    <location>
        <begin position="4"/>
        <end position="188"/>
    </location>
</feature>
<organism evidence="5 6">
    <name type="scientific">Schaalia georgiae F0490</name>
    <dbReference type="NCBI Taxonomy" id="1125717"/>
    <lineage>
        <taxon>Bacteria</taxon>
        <taxon>Bacillati</taxon>
        <taxon>Actinomycetota</taxon>
        <taxon>Actinomycetes</taxon>
        <taxon>Actinomycetales</taxon>
        <taxon>Actinomycetaceae</taxon>
        <taxon>Schaalia</taxon>
    </lineage>
</organism>
<evidence type="ECO:0000259" key="4">
    <source>
        <dbReference type="PROSITE" id="PS51898"/>
    </source>
</evidence>
<gene>
    <name evidence="5" type="ORF">HMPREF1317_2093</name>
</gene>
<dbReference type="GO" id="GO:0005737">
    <property type="term" value="C:cytoplasm"/>
    <property type="evidence" value="ECO:0007669"/>
    <property type="project" value="UniProtKB-SubCell"/>
</dbReference>
<keyword evidence="2" id="KW-0229">DNA integration</keyword>
<dbReference type="InterPro" id="IPR013762">
    <property type="entry name" value="Integrase-like_cat_sf"/>
</dbReference>
<dbReference type="Proteomes" id="UP000004578">
    <property type="component" value="Unassembled WGS sequence"/>
</dbReference>
<dbReference type="GO" id="GO:0006310">
    <property type="term" value="P:DNA recombination"/>
    <property type="evidence" value="ECO:0007669"/>
    <property type="project" value="UniProtKB-KW"/>
</dbReference>
<comment type="subcellular location">
    <subcellularLocation>
        <location evidence="1">Cytoplasm</location>
    </subcellularLocation>
</comment>
<dbReference type="GO" id="GO:0015074">
    <property type="term" value="P:DNA integration"/>
    <property type="evidence" value="ECO:0007669"/>
    <property type="project" value="UniProtKB-KW"/>
</dbReference>
<evidence type="ECO:0000313" key="6">
    <source>
        <dbReference type="Proteomes" id="UP000004578"/>
    </source>
</evidence>
<proteinExistence type="predicted"/>
<keyword evidence="3" id="KW-0233">DNA recombination</keyword>
<feature type="non-terminal residue" evidence="5">
    <location>
        <position position="1"/>
    </location>
</feature>
<dbReference type="InterPro" id="IPR050090">
    <property type="entry name" value="Tyrosine_recombinase_XerCD"/>
</dbReference>
<dbReference type="InterPro" id="IPR002104">
    <property type="entry name" value="Integrase_catalytic"/>
</dbReference>
<dbReference type="AlphaFoldDB" id="J0XFE4"/>
<dbReference type="PANTHER" id="PTHR30349:SF77">
    <property type="entry name" value="TYROSINE RECOMBINASE XERC"/>
    <property type="match status" value="1"/>
</dbReference>
<reference evidence="5 6" key="1">
    <citation type="submission" date="2012-05" db="EMBL/GenBank/DDBJ databases">
        <authorList>
            <person name="Harkins D.M."/>
            <person name="Madupu R."/>
            <person name="Durkin A.S."/>
            <person name="Torralba M."/>
            <person name="Methe B."/>
            <person name="Sutton G.G."/>
            <person name="Nelson K.E."/>
        </authorList>
    </citation>
    <scope>NUCLEOTIDE SEQUENCE [LARGE SCALE GENOMIC DNA]</scope>
    <source>
        <strain evidence="5 6">F0490</strain>
    </source>
</reference>
<protein>
    <submittedName>
        <fullName evidence="5">Site-specific recombinase, phage integrase family</fullName>
    </submittedName>
</protein>
<evidence type="ECO:0000313" key="5">
    <source>
        <dbReference type="EMBL" id="EJF47446.1"/>
    </source>
</evidence>
<accession>J0XFE4</accession>
<dbReference type="PANTHER" id="PTHR30349">
    <property type="entry name" value="PHAGE INTEGRASE-RELATED"/>
    <property type="match status" value="1"/>
</dbReference>
<dbReference type="Gene3D" id="1.10.443.10">
    <property type="entry name" value="Intergrase catalytic core"/>
    <property type="match status" value="1"/>
</dbReference>
<evidence type="ECO:0000256" key="2">
    <source>
        <dbReference type="ARBA" id="ARBA00022908"/>
    </source>
</evidence>